<protein>
    <submittedName>
        <fullName evidence="1">Uncharacterized protein</fullName>
    </submittedName>
</protein>
<organism evidence="1 2">
    <name type="scientific">Fimbriiglobus ruber</name>
    <dbReference type="NCBI Taxonomy" id="1908690"/>
    <lineage>
        <taxon>Bacteria</taxon>
        <taxon>Pseudomonadati</taxon>
        <taxon>Planctomycetota</taxon>
        <taxon>Planctomycetia</taxon>
        <taxon>Gemmatales</taxon>
        <taxon>Gemmataceae</taxon>
        <taxon>Fimbriiglobus</taxon>
    </lineage>
</organism>
<dbReference type="Proteomes" id="UP000214646">
    <property type="component" value="Unassembled WGS sequence"/>
</dbReference>
<dbReference type="AlphaFoldDB" id="A0A225DPJ8"/>
<dbReference type="EMBL" id="NIDE01000008">
    <property type="protein sequence ID" value="OWK40518.1"/>
    <property type="molecule type" value="Genomic_DNA"/>
</dbReference>
<keyword evidence="2" id="KW-1185">Reference proteome</keyword>
<name>A0A225DPJ8_9BACT</name>
<reference evidence="2" key="1">
    <citation type="submission" date="2017-06" db="EMBL/GenBank/DDBJ databases">
        <title>Genome analysis of Fimbriiglobus ruber SP5, the first member of the order Planctomycetales with confirmed chitinolytic capability.</title>
        <authorList>
            <person name="Ravin N.V."/>
            <person name="Rakitin A.L."/>
            <person name="Ivanova A.A."/>
            <person name="Beletsky A.V."/>
            <person name="Kulichevskaya I.S."/>
            <person name="Mardanov A.V."/>
            <person name="Dedysh S.N."/>
        </authorList>
    </citation>
    <scope>NUCLEOTIDE SEQUENCE [LARGE SCALE GENOMIC DNA]</scope>
    <source>
        <strain evidence="2">SP5</strain>
    </source>
</reference>
<comment type="caution">
    <text evidence="1">The sequence shown here is derived from an EMBL/GenBank/DDBJ whole genome shotgun (WGS) entry which is preliminary data.</text>
</comment>
<sequence length="75" mass="8314">MPLVDTEACAAVRATLPPPGEYLGGAVMQVWVRDGAGGPELHDVYWVQLGEENEPMSRWGPQIFVRPVPSQYDIY</sequence>
<evidence type="ECO:0000313" key="2">
    <source>
        <dbReference type="Proteomes" id="UP000214646"/>
    </source>
</evidence>
<gene>
    <name evidence="1" type="ORF">FRUB_05437</name>
</gene>
<accession>A0A225DPJ8</accession>
<proteinExistence type="predicted"/>
<evidence type="ECO:0000313" key="1">
    <source>
        <dbReference type="EMBL" id="OWK40518.1"/>
    </source>
</evidence>